<proteinExistence type="predicted"/>
<evidence type="ECO:0000313" key="6">
    <source>
        <dbReference type="Proteomes" id="UP000297890"/>
    </source>
</evidence>
<feature type="compositionally biased region" description="Basic and acidic residues" evidence="3">
    <location>
        <begin position="389"/>
        <end position="399"/>
    </location>
</feature>
<evidence type="ECO:0000256" key="3">
    <source>
        <dbReference type="SAM" id="MobiDB-lite"/>
    </source>
</evidence>
<evidence type="ECO:0000256" key="2">
    <source>
        <dbReference type="ARBA" id="ARBA00023295"/>
    </source>
</evidence>
<dbReference type="RefSeq" id="WP_135280692.1">
    <property type="nucleotide sequence ID" value="NZ_SRIO01000002.1"/>
</dbReference>
<keyword evidence="2" id="KW-0326">Glycosidase</keyword>
<feature type="domain" description="Glycoside hydrolase family 42 N-terminal" evidence="4">
    <location>
        <begin position="90"/>
        <end position="142"/>
    </location>
</feature>
<dbReference type="PANTHER" id="PTHR12631">
    <property type="entry name" value="ALPHA-L-IDURONIDASE"/>
    <property type="match status" value="1"/>
</dbReference>
<keyword evidence="1 5" id="KW-0378">Hydrolase</keyword>
<sequence>MSLGGMRLPGRIPLSGLPRLFRSLRPLRQERGLQIQQRLRHLAVAILLGFSHASLGVDSQRLTPAGDAAEPPFRWGLVAYHVDLPGYELTLSDIDRMADAGIRWLSIDLAWSRIQPDPQSPFDFAFFDLLVDAARQRGLAVVGKIGAGYNGNRPIAPAWTRNLDEADYLAALEDYAEATTRHFADRIHSFAVENEFNIPNVHSLIGWRVGVWTPDFMNRVMQTLAHAVHTQAPGAELIISVTPLAFFESGIERMNRLIDYDVVGIHTYPAGFVPDLALVDSIKGQIARARQASGGRPILILETGMHTEKPPWTETLQADYLEAVSQASRQAGAIGIFFYQYLDNRNEAGRERYFGLVTSDRTPKAAWQRYRSLIAREVERDAGSAAQPADRREASSSSR</sequence>
<evidence type="ECO:0000259" key="4">
    <source>
        <dbReference type="Pfam" id="PF02449"/>
    </source>
</evidence>
<dbReference type="InterPro" id="IPR051923">
    <property type="entry name" value="Glycosyl_Hydrolase_39"/>
</dbReference>
<name>A0A4Z0FBA2_9GAMM</name>
<protein>
    <submittedName>
        <fullName evidence="5">Glycosyl hydrolase family protein</fullName>
    </submittedName>
</protein>
<accession>A0A4Z0FBA2</accession>
<dbReference type="OrthoDB" id="9776971at2"/>
<evidence type="ECO:0000313" key="5">
    <source>
        <dbReference type="EMBL" id="TFZ83765.1"/>
    </source>
</evidence>
<organism evidence="5 6">
    <name type="scientific">Candidatus Macondimonas diazotrophica</name>
    <dbReference type="NCBI Taxonomy" id="2305248"/>
    <lineage>
        <taxon>Bacteria</taxon>
        <taxon>Pseudomonadati</taxon>
        <taxon>Pseudomonadota</taxon>
        <taxon>Gammaproteobacteria</taxon>
        <taxon>Chromatiales</taxon>
        <taxon>Ectothiorhodospiraceae</taxon>
        <taxon>Candidatus Macondimonas</taxon>
    </lineage>
</organism>
<gene>
    <name evidence="5" type="ORF">E4680_01930</name>
</gene>
<dbReference type="PANTHER" id="PTHR12631:SF10">
    <property type="entry name" value="BETA-XYLOSIDASE-LIKE PROTEIN-RELATED"/>
    <property type="match status" value="1"/>
</dbReference>
<evidence type="ECO:0000256" key="1">
    <source>
        <dbReference type="ARBA" id="ARBA00022801"/>
    </source>
</evidence>
<dbReference type="GO" id="GO:0005975">
    <property type="term" value="P:carbohydrate metabolic process"/>
    <property type="evidence" value="ECO:0007669"/>
    <property type="project" value="InterPro"/>
</dbReference>
<dbReference type="SUPFAM" id="SSF51445">
    <property type="entry name" value="(Trans)glycosidases"/>
    <property type="match status" value="1"/>
</dbReference>
<dbReference type="GO" id="GO:0004553">
    <property type="term" value="F:hydrolase activity, hydrolyzing O-glycosyl compounds"/>
    <property type="evidence" value="ECO:0007669"/>
    <property type="project" value="InterPro"/>
</dbReference>
<dbReference type="AlphaFoldDB" id="A0A4Z0FBA2"/>
<comment type="caution">
    <text evidence="5">The sequence shown here is derived from an EMBL/GenBank/DDBJ whole genome shotgun (WGS) entry which is preliminary data.</text>
</comment>
<dbReference type="InterPro" id="IPR013529">
    <property type="entry name" value="Glyco_hydro_42_N"/>
</dbReference>
<dbReference type="Pfam" id="PF02449">
    <property type="entry name" value="Glyco_hydro_42"/>
    <property type="match status" value="1"/>
</dbReference>
<dbReference type="InterPro" id="IPR017853">
    <property type="entry name" value="GH"/>
</dbReference>
<feature type="region of interest" description="Disordered" evidence="3">
    <location>
        <begin position="379"/>
        <end position="399"/>
    </location>
</feature>
<dbReference type="EMBL" id="SRIO01000002">
    <property type="protein sequence ID" value="TFZ83765.1"/>
    <property type="molecule type" value="Genomic_DNA"/>
</dbReference>
<dbReference type="Gene3D" id="3.20.20.80">
    <property type="entry name" value="Glycosidases"/>
    <property type="match status" value="1"/>
</dbReference>
<dbReference type="Proteomes" id="UP000297890">
    <property type="component" value="Unassembled WGS sequence"/>
</dbReference>
<reference evidence="5 6" key="1">
    <citation type="journal article" date="2019" name="ISME J.">
        <title>Candidatus Macondimonas diazotrophica, a novel gammaproteobacterial genus dominating crude-oil-contaminated coastal sediments.</title>
        <authorList>
            <person name="Karthikeyan S."/>
            <person name="Konstantinidis K."/>
        </authorList>
    </citation>
    <scope>NUCLEOTIDE SEQUENCE [LARGE SCALE GENOMIC DNA]</scope>
    <source>
        <strain evidence="5 6">KTK01</strain>
    </source>
</reference>
<keyword evidence="6" id="KW-1185">Reference proteome</keyword>